<evidence type="ECO:0000313" key="4">
    <source>
        <dbReference type="Proteomes" id="UP000662931"/>
    </source>
</evidence>
<name>A0A875S921_EENNA</name>
<organism evidence="3 4">
    <name type="scientific">Eeniella nana</name>
    <name type="common">Yeast</name>
    <name type="synonym">Brettanomyces nanus</name>
    <dbReference type="NCBI Taxonomy" id="13502"/>
    <lineage>
        <taxon>Eukaryota</taxon>
        <taxon>Fungi</taxon>
        <taxon>Dikarya</taxon>
        <taxon>Ascomycota</taxon>
        <taxon>Saccharomycotina</taxon>
        <taxon>Pichiomycetes</taxon>
        <taxon>Pichiales</taxon>
        <taxon>Pichiaceae</taxon>
        <taxon>Brettanomyces</taxon>
    </lineage>
</organism>
<keyword evidence="1" id="KW-0175">Coiled coil</keyword>
<sequence length="700" mass="80136">MKSIEEDAPPQDPEDLIFYLPIDQTLVQRELVEIMVKLHRPSILKILGKLKVESGAPLYPVEGSFVDDSVMLEAFVSNVKQIGNHPTLLVNHFIPKNLLLLDTKENIINSSLKYVKLDELLNRLTERKQPKTIIISVSNGKELDLVESILIGKNGMQYYRFSGASIYYKNHGSFDFSKKTHVSDNEDSETIDSHDDNFESKSSTPSSHSFGKSRKRKVRGSYEKDKSAHIRGGHRGNGRGGNNSNGKHKASDDYTPRISKNSPLYQKIQAEKHNSKLSVYLILSNQLKYLTQFEELKSDLIITLDSNLKQVTPKKLQVPILKLIITNSLEYFDQQLQREVPTLRASPEIYNKFLAYLTVAYRSTVNTSDNNSPVGENLIDWMMDVRHRPFPDDLRIPRFPVASLRIEDLASQCEESMENIQFEKPYDVKKYKFYDIGLNSEHKEQNGHKKPKLEELEVPAVMSYRKYQILLAQMVYERCKELGNAITKKKESLAVIHTDDSKRQFTMESNNAEIGIMYKKLRSDKTSNESMSKQLDRLTGDLSKLKGILEQLQNRTSEYEKKAQSGTSDEDVKLKENALNDLNEQLEGLRVGLKKNNNTDEALRAQYQSKSSEAARLSTESGLLDKKIEGLNKESGGLFKRLEERQVDYEIEDMQRKVDDLNRDNNFLESYIDHLDVALKKRQRSGPQSLRKTSRSGTPL</sequence>
<dbReference type="Proteomes" id="UP000662931">
    <property type="component" value="Chromosome 4"/>
</dbReference>
<dbReference type="GeneID" id="62197150"/>
<dbReference type="OrthoDB" id="4034449at2759"/>
<evidence type="ECO:0000256" key="1">
    <source>
        <dbReference type="SAM" id="Coils"/>
    </source>
</evidence>
<dbReference type="GO" id="GO:0070823">
    <property type="term" value="C:HDA1 complex"/>
    <property type="evidence" value="ECO:0007669"/>
    <property type="project" value="InterPro"/>
</dbReference>
<dbReference type="RefSeq" id="XP_038779927.1">
    <property type="nucleotide sequence ID" value="XM_038923999.1"/>
</dbReference>
<evidence type="ECO:0000313" key="3">
    <source>
        <dbReference type="EMBL" id="QPG76362.1"/>
    </source>
</evidence>
<feature type="coiled-coil region" evidence="1">
    <location>
        <begin position="535"/>
        <end position="599"/>
    </location>
</feature>
<dbReference type="Pfam" id="PF11496">
    <property type="entry name" value="HDA2-3"/>
    <property type="match status" value="1"/>
</dbReference>
<proteinExistence type="predicted"/>
<feature type="coiled-coil region" evidence="1">
    <location>
        <begin position="644"/>
        <end position="671"/>
    </location>
</feature>
<dbReference type="InterPro" id="IPR026216">
    <property type="entry name" value="HDA3"/>
</dbReference>
<dbReference type="PRINTS" id="PR02093">
    <property type="entry name" value="HDA1SUBUNIT3"/>
</dbReference>
<keyword evidence="4" id="KW-1185">Reference proteome</keyword>
<dbReference type="EMBL" id="CP064815">
    <property type="protein sequence ID" value="QPG76362.1"/>
    <property type="molecule type" value="Genomic_DNA"/>
</dbReference>
<dbReference type="InterPro" id="IPR021006">
    <property type="entry name" value="Hda2/3"/>
</dbReference>
<feature type="region of interest" description="Disordered" evidence="2">
    <location>
        <begin position="179"/>
        <end position="258"/>
    </location>
</feature>
<dbReference type="InterPro" id="IPR038609">
    <property type="entry name" value="HDA1_su2/3_sf"/>
</dbReference>
<dbReference type="AlphaFoldDB" id="A0A875S921"/>
<protein>
    <submittedName>
        <fullName evidence="3">Uncharacterized protein</fullName>
    </submittedName>
</protein>
<feature type="compositionally biased region" description="Polar residues" evidence="2">
    <location>
        <begin position="200"/>
        <end position="210"/>
    </location>
</feature>
<dbReference type="KEGG" id="bnn:FOA43_003750"/>
<dbReference type="Gene3D" id="3.40.50.12360">
    <property type="match status" value="2"/>
</dbReference>
<accession>A0A875S921</accession>
<reference evidence="3" key="1">
    <citation type="submission" date="2020-10" db="EMBL/GenBank/DDBJ databases">
        <authorList>
            <person name="Roach M.J.R."/>
        </authorList>
    </citation>
    <scope>NUCLEOTIDE SEQUENCE</scope>
    <source>
        <strain evidence="3">CBS 1945</strain>
    </source>
</reference>
<gene>
    <name evidence="3" type="ORF">FOA43_003750</name>
</gene>
<evidence type="ECO:0000256" key="2">
    <source>
        <dbReference type="SAM" id="MobiDB-lite"/>
    </source>
</evidence>